<dbReference type="GO" id="GO:1990281">
    <property type="term" value="C:efflux pump complex"/>
    <property type="evidence" value="ECO:0007669"/>
    <property type="project" value="TreeGrafter"/>
</dbReference>
<dbReference type="InterPro" id="IPR051906">
    <property type="entry name" value="TolC-like"/>
</dbReference>
<dbReference type="GO" id="GO:0015562">
    <property type="term" value="F:efflux transmembrane transporter activity"/>
    <property type="evidence" value="ECO:0007669"/>
    <property type="project" value="InterPro"/>
</dbReference>
<dbReference type="GO" id="GO:0015288">
    <property type="term" value="F:porin activity"/>
    <property type="evidence" value="ECO:0007669"/>
    <property type="project" value="TreeGrafter"/>
</dbReference>
<feature type="signal peptide" evidence="6">
    <location>
        <begin position="1"/>
        <end position="24"/>
    </location>
</feature>
<evidence type="ECO:0000313" key="8">
    <source>
        <dbReference type="Proteomes" id="UP000330809"/>
    </source>
</evidence>
<keyword evidence="4" id="KW-0472">Membrane</keyword>
<dbReference type="Proteomes" id="UP000330809">
    <property type="component" value="Unassembled WGS sequence"/>
</dbReference>
<dbReference type="EMBL" id="CAACYJ010000040">
    <property type="protein sequence ID" value="VFB21087.1"/>
    <property type="molecule type" value="Genomic_DNA"/>
</dbReference>
<gene>
    <name evidence="7" type="ORF">NCTC10754_03728</name>
</gene>
<dbReference type="PANTHER" id="PTHR30026">
    <property type="entry name" value="OUTER MEMBRANE PROTEIN TOLC"/>
    <property type="match status" value="1"/>
</dbReference>
<dbReference type="Gene3D" id="1.20.1600.10">
    <property type="entry name" value="Outer membrane efflux proteins (OEP)"/>
    <property type="match status" value="1"/>
</dbReference>
<evidence type="ECO:0000256" key="5">
    <source>
        <dbReference type="ARBA" id="ARBA00023237"/>
    </source>
</evidence>
<name>A0A449INT8_PSEFR</name>
<comment type="subcellular location">
    <subcellularLocation>
        <location evidence="1">Cell outer membrane</location>
    </subcellularLocation>
</comment>
<dbReference type="AlphaFoldDB" id="A0A449INT8"/>
<evidence type="ECO:0000256" key="4">
    <source>
        <dbReference type="ARBA" id="ARBA00023136"/>
    </source>
</evidence>
<evidence type="ECO:0000256" key="6">
    <source>
        <dbReference type="SAM" id="SignalP"/>
    </source>
</evidence>
<accession>A0A449INT8</accession>
<dbReference type="RefSeq" id="WP_240043258.1">
    <property type="nucleotide sequence ID" value="NZ_CAACYJ010000040.1"/>
</dbReference>
<keyword evidence="2" id="KW-1134">Transmembrane beta strand</keyword>
<keyword evidence="5" id="KW-0998">Cell outer membrane</keyword>
<feature type="chain" id="PRO_5019426436" evidence="6">
    <location>
        <begin position="25"/>
        <end position="484"/>
    </location>
</feature>
<evidence type="ECO:0000256" key="3">
    <source>
        <dbReference type="ARBA" id="ARBA00022692"/>
    </source>
</evidence>
<organism evidence="7 8">
    <name type="scientific">Pseudomonas fragi</name>
    <dbReference type="NCBI Taxonomy" id="296"/>
    <lineage>
        <taxon>Bacteria</taxon>
        <taxon>Pseudomonadati</taxon>
        <taxon>Pseudomonadota</taxon>
        <taxon>Gammaproteobacteria</taxon>
        <taxon>Pseudomonadales</taxon>
        <taxon>Pseudomonadaceae</taxon>
        <taxon>Pseudomonas</taxon>
    </lineage>
</organism>
<reference evidence="7 8" key="1">
    <citation type="submission" date="2019-02" db="EMBL/GenBank/DDBJ databases">
        <authorList>
            <consortium name="Pathogen Informatics"/>
        </authorList>
    </citation>
    <scope>NUCLEOTIDE SEQUENCE [LARGE SCALE GENOMIC DNA]</scope>
    <source>
        <strain evidence="7 8">3012STDY7103891</strain>
    </source>
</reference>
<protein>
    <submittedName>
        <fullName evidence="7">Outer membrane efflux protein family</fullName>
    </submittedName>
</protein>
<keyword evidence="6" id="KW-0732">Signal</keyword>
<sequence length="484" mass="53386">MIIRRAGFMGAAYGVLLQSALAVAQPGLPDQNTALLSEHVINLSLAEAVALGMRSNYSIRSLKLQRLRERFDLRVAQDRFNPQLKLSATHMLSRGSADRGRASEAKPSVSVLGEYGTRLELGWKQQLNASKNTGELQSEGMELTVIQPLLRGAGKDVTTAPLRLARLTGQINRLTAKASVSQTLYDIISAYHGLLKSQSQVALASKALARAVSLLEVNRLLIASGRVAEFETVQIEADIASQQLALEEAGNQLESSRLSLLKLLALDLSTSIHASGTLEVTRPEVDRTAALELAQRNQPQFLATLLQSEVASINLLVAQDQALWDLSWVAGVNQLREQGTRGGGRSWDSYTGLKLEIPIADMALRQGKVHARTQVEQQALIQQEARMDLERQVTDSVRGLKTQWRQLEISQRLTDLSRRKLAIETDKLNVGRSSNFQIISFESDLRAAEEANLNARISYLDARARRDVLLGVLLENWEISLEDF</sequence>
<dbReference type="PANTHER" id="PTHR30026:SF20">
    <property type="entry name" value="OUTER MEMBRANE PROTEIN TOLC"/>
    <property type="match status" value="1"/>
</dbReference>
<dbReference type="GO" id="GO:0009279">
    <property type="term" value="C:cell outer membrane"/>
    <property type="evidence" value="ECO:0007669"/>
    <property type="project" value="UniProtKB-SubCell"/>
</dbReference>
<dbReference type="SUPFAM" id="SSF56954">
    <property type="entry name" value="Outer membrane efflux proteins (OEP)"/>
    <property type="match status" value="1"/>
</dbReference>
<evidence type="ECO:0000313" key="7">
    <source>
        <dbReference type="EMBL" id="VFB21087.1"/>
    </source>
</evidence>
<proteinExistence type="predicted"/>
<keyword evidence="3" id="KW-0812">Transmembrane</keyword>
<evidence type="ECO:0000256" key="2">
    <source>
        <dbReference type="ARBA" id="ARBA00022452"/>
    </source>
</evidence>
<evidence type="ECO:0000256" key="1">
    <source>
        <dbReference type="ARBA" id="ARBA00004442"/>
    </source>
</evidence>